<evidence type="ECO:0000256" key="4">
    <source>
        <dbReference type="ARBA" id="ARBA00023235"/>
    </source>
</evidence>
<evidence type="ECO:0000313" key="8">
    <source>
        <dbReference type="Proteomes" id="UP000233398"/>
    </source>
</evidence>
<dbReference type="GO" id="GO:0006457">
    <property type="term" value="P:protein folding"/>
    <property type="evidence" value="ECO:0007669"/>
    <property type="project" value="InterPro"/>
</dbReference>
<comment type="catalytic activity">
    <reaction evidence="5">
        <text>[protein]-peptidylproline (omega=180) = [protein]-peptidylproline (omega=0)</text>
        <dbReference type="Rhea" id="RHEA:16237"/>
        <dbReference type="Rhea" id="RHEA-COMP:10747"/>
        <dbReference type="Rhea" id="RHEA-COMP:10748"/>
        <dbReference type="ChEBI" id="CHEBI:83833"/>
        <dbReference type="ChEBI" id="CHEBI:83834"/>
        <dbReference type="EC" id="5.2.1.8"/>
    </reaction>
</comment>
<evidence type="ECO:0000256" key="2">
    <source>
        <dbReference type="ARBA" id="ARBA00007365"/>
    </source>
</evidence>
<dbReference type="CDD" id="cd00317">
    <property type="entry name" value="cyclophilin"/>
    <property type="match status" value="1"/>
</dbReference>
<protein>
    <recommendedName>
        <fullName evidence="5">Peptidyl-prolyl cis-trans isomerase</fullName>
        <shortName evidence="5">PPIase</shortName>
        <ecNumber evidence="5">5.2.1.8</ecNumber>
    </recommendedName>
</protein>
<evidence type="ECO:0000256" key="5">
    <source>
        <dbReference type="RuleBase" id="RU363019"/>
    </source>
</evidence>
<evidence type="ECO:0000259" key="6">
    <source>
        <dbReference type="PROSITE" id="PS50072"/>
    </source>
</evidence>
<dbReference type="Gene3D" id="2.40.100.10">
    <property type="entry name" value="Cyclophilin-like"/>
    <property type="match status" value="1"/>
</dbReference>
<keyword evidence="4 5" id="KW-0413">Isomerase</keyword>
<dbReference type="PRINTS" id="PR00153">
    <property type="entry name" value="CSAPPISMRASE"/>
</dbReference>
<dbReference type="InterPro" id="IPR044666">
    <property type="entry name" value="Cyclophilin_A-like"/>
</dbReference>
<proteinExistence type="inferred from homology"/>
<dbReference type="PIRSF" id="PIRSF001467">
    <property type="entry name" value="Peptidylpro_ismrse"/>
    <property type="match status" value="1"/>
</dbReference>
<dbReference type="EMBL" id="PISP01000001">
    <property type="protein sequence ID" value="PKD45326.1"/>
    <property type="molecule type" value="Genomic_DNA"/>
</dbReference>
<dbReference type="InterPro" id="IPR024936">
    <property type="entry name" value="Cyclophilin-type_PPIase"/>
</dbReference>
<keyword evidence="3 5" id="KW-0697">Rotamase</keyword>
<dbReference type="Pfam" id="PF00160">
    <property type="entry name" value="Pro_isomerase"/>
    <property type="match status" value="1"/>
</dbReference>
<dbReference type="OrthoDB" id="9807797at2"/>
<dbReference type="SUPFAM" id="SSF50891">
    <property type="entry name" value="Cyclophilin-like"/>
    <property type="match status" value="1"/>
</dbReference>
<dbReference type="PANTHER" id="PTHR45625:SF4">
    <property type="entry name" value="PEPTIDYLPROLYL ISOMERASE DOMAIN AND WD REPEAT-CONTAINING PROTEIN 1"/>
    <property type="match status" value="1"/>
</dbReference>
<feature type="domain" description="PPIase cyclophilin-type" evidence="6">
    <location>
        <begin position="14"/>
        <end position="132"/>
    </location>
</feature>
<keyword evidence="8" id="KW-1185">Reference proteome</keyword>
<organism evidence="7 8">
    <name type="scientific">Rhodohalobacter barkolensis</name>
    <dbReference type="NCBI Taxonomy" id="2053187"/>
    <lineage>
        <taxon>Bacteria</taxon>
        <taxon>Pseudomonadati</taxon>
        <taxon>Balneolota</taxon>
        <taxon>Balneolia</taxon>
        <taxon>Balneolales</taxon>
        <taxon>Balneolaceae</taxon>
        <taxon>Rhodohalobacter</taxon>
    </lineage>
</organism>
<reference evidence="7 8" key="1">
    <citation type="submission" date="2017-11" db="EMBL/GenBank/DDBJ databases">
        <title>Rhodohalobacter 15182 sp. nov., isolated from a salt lake.</title>
        <authorList>
            <person name="Han S."/>
        </authorList>
    </citation>
    <scope>NUCLEOTIDE SEQUENCE [LARGE SCALE GENOMIC DNA]</scope>
    <source>
        <strain evidence="7 8">15182</strain>
    </source>
</reference>
<comment type="caution">
    <text evidence="7">The sequence shown here is derived from an EMBL/GenBank/DDBJ whole genome shotgun (WGS) entry which is preliminary data.</text>
</comment>
<dbReference type="InterPro" id="IPR002130">
    <property type="entry name" value="Cyclophilin-type_PPIase_dom"/>
</dbReference>
<evidence type="ECO:0000256" key="3">
    <source>
        <dbReference type="ARBA" id="ARBA00023110"/>
    </source>
</evidence>
<dbReference type="EC" id="5.2.1.8" evidence="5"/>
<evidence type="ECO:0000256" key="1">
    <source>
        <dbReference type="ARBA" id="ARBA00002388"/>
    </source>
</evidence>
<dbReference type="InterPro" id="IPR029000">
    <property type="entry name" value="Cyclophilin-like_dom_sf"/>
</dbReference>
<evidence type="ECO:0000313" key="7">
    <source>
        <dbReference type="EMBL" id="PKD45326.1"/>
    </source>
</evidence>
<accession>A0A2N0VMA1</accession>
<dbReference type="AlphaFoldDB" id="A0A2N0VMA1"/>
<sequence>MGTRPFWELKTEKGTIVVRLDPLSAPFTVSSIDSLTRAGLYDDVVFHRVVRNFVAQGGDFDRKDGFGGPDYRIPTEPSFETFERGMAGIASSGTDTEGSQFFFMHRWSPHLDGHYTNFGEVTRGIDVLDNLQVGDRVLEAAIFPE</sequence>
<comment type="similarity">
    <text evidence="2 5">Belongs to the cyclophilin-type PPIase family.</text>
</comment>
<dbReference type="InterPro" id="IPR020892">
    <property type="entry name" value="Cyclophilin-type_PPIase_CS"/>
</dbReference>
<gene>
    <name evidence="7" type="ORF">CWD77_01165</name>
</gene>
<dbReference type="GO" id="GO:0003755">
    <property type="term" value="F:peptidyl-prolyl cis-trans isomerase activity"/>
    <property type="evidence" value="ECO:0007669"/>
    <property type="project" value="UniProtKB-UniRule"/>
</dbReference>
<dbReference type="PANTHER" id="PTHR45625">
    <property type="entry name" value="PEPTIDYL-PROLYL CIS-TRANS ISOMERASE-RELATED"/>
    <property type="match status" value="1"/>
</dbReference>
<comment type="function">
    <text evidence="1 5">PPIases accelerate the folding of proteins. It catalyzes the cis-trans isomerization of proline imidic peptide bonds in oligopeptides.</text>
</comment>
<dbReference type="Proteomes" id="UP000233398">
    <property type="component" value="Unassembled WGS sequence"/>
</dbReference>
<name>A0A2N0VMA1_9BACT</name>
<dbReference type="PROSITE" id="PS00170">
    <property type="entry name" value="CSA_PPIASE_1"/>
    <property type="match status" value="1"/>
</dbReference>
<dbReference type="PROSITE" id="PS50072">
    <property type="entry name" value="CSA_PPIASE_2"/>
    <property type="match status" value="1"/>
</dbReference>